<dbReference type="Proteomes" id="UP001316803">
    <property type="component" value="Unassembled WGS sequence"/>
</dbReference>
<evidence type="ECO:0000313" key="2">
    <source>
        <dbReference type="EMBL" id="KAK5952327.1"/>
    </source>
</evidence>
<keyword evidence="3" id="KW-1185">Reference proteome</keyword>
<evidence type="ECO:0000256" key="1">
    <source>
        <dbReference type="SAM" id="MobiDB-lite"/>
    </source>
</evidence>
<proteinExistence type="predicted"/>
<reference evidence="2 3" key="1">
    <citation type="submission" date="2022-12" db="EMBL/GenBank/DDBJ databases">
        <title>Genomic features and morphological characterization of a novel Knufia sp. strain isolated from spacecraft assembly facility.</title>
        <authorList>
            <person name="Teixeira M."/>
            <person name="Chander A.M."/>
            <person name="Stajich J.E."/>
            <person name="Venkateswaran K."/>
        </authorList>
    </citation>
    <scope>NUCLEOTIDE SEQUENCE [LARGE SCALE GENOMIC DNA]</scope>
    <source>
        <strain evidence="2 3">FJI-L2-BK-P2</strain>
    </source>
</reference>
<dbReference type="EMBL" id="JAKLMC020000016">
    <property type="protein sequence ID" value="KAK5952327.1"/>
    <property type="molecule type" value="Genomic_DNA"/>
</dbReference>
<accession>A0AAN8ILM8</accession>
<organism evidence="2 3">
    <name type="scientific">Knufia fluminis</name>
    <dbReference type="NCBI Taxonomy" id="191047"/>
    <lineage>
        <taxon>Eukaryota</taxon>
        <taxon>Fungi</taxon>
        <taxon>Dikarya</taxon>
        <taxon>Ascomycota</taxon>
        <taxon>Pezizomycotina</taxon>
        <taxon>Eurotiomycetes</taxon>
        <taxon>Chaetothyriomycetidae</taxon>
        <taxon>Chaetothyriales</taxon>
        <taxon>Trichomeriaceae</taxon>
        <taxon>Knufia</taxon>
    </lineage>
</organism>
<sequence>MSDKHLFVNYSHYQDRPDPNMKQKMASHAAKYGPNGALAFRTSPEGTERAGEQPPSTSSNRHSPKQAQSSSSTPMQRSASIGSNPANSALREDYAMILARFDEFCACSGSSNANNPKSKVKVVHSEECSVLEDYLDLSAKHELPFRISLLIQQPAVLLLGTQKQDPLVTQCLLVAGQAAIDGLDPKFRGKASKRTLTLQQKALGAMQKLIAQRPNTIDDSLVLASAVLMAIAAFFDDTDAYKAHKPSLQKMIDMQGGMTQTSTHRMAKAINGAAEVNLAMCRYLALPRQDSNSKKTTTSPQIPAQAPLKLKYPMPPFAPEVTRSIERLSPGFQALAKSSKLCMQALQLIALVSKWSVLIDQPANSETEQRQLLSNTAGANARVLDLCTDSIETQRQAAFLLISLPIDAAHMKLERCICLGLLNLLHSLTMWQYPVPVRDRLVLDFTEGIFSLAPKDKNEEDCMIWLAIAVASEWRHCAIKLKDSPLLARHGHDAAVVCQLWVQKSKQLMDWLIVKCERARAWEDLAAICARFLWLRRLNGEWKQTWKEAMERRLRNMPRKKSRS</sequence>
<protein>
    <submittedName>
        <fullName evidence="2">Uncharacterized protein</fullName>
    </submittedName>
</protein>
<evidence type="ECO:0000313" key="3">
    <source>
        <dbReference type="Proteomes" id="UP001316803"/>
    </source>
</evidence>
<comment type="caution">
    <text evidence="2">The sequence shown here is derived from an EMBL/GenBank/DDBJ whole genome shotgun (WGS) entry which is preliminary data.</text>
</comment>
<feature type="region of interest" description="Disordered" evidence="1">
    <location>
        <begin position="1"/>
        <end position="86"/>
    </location>
</feature>
<dbReference type="PANTHER" id="PTHR37540:SF5">
    <property type="entry name" value="TRANSCRIPTION FACTOR DOMAIN-CONTAINING PROTEIN"/>
    <property type="match status" value="1"/>
</dbReference>
<gene>
    <name evidence="2" type="ORF">OHC33_006800</name>
</gene>
<dbReference type="PANTHER" id="PTHR37540">
    <property type="entry name" value="TRANSCRIPTION FACTOR (ACR-2), PUTATIVE-RELATED-RELATED"/>
    <property type="match status" value="1"/>
</dbReference>
<dbReference type="AlphaFoldDB" id="A0AAN8ILM8"/>
<name>A0AAN8ILM8_9EURO</name>
<feature type="compositionally biased region" description="Polar residues" evidence="1">
    <location>
        <begin position="54"/>
        <end position="86"/>
    </location>
</feature>